<name>A0A2T4C9B7_TRILO</name>
<dbReference type="InterPro" id="IPR019431">
    <property type="entry name" value="DUF2417"/>
</dbReference>
<keyword evidence="4" id="KW-1185">Reference proteome</keyword>
<feature type="transmembrane region" description="Helical" evidence="2">
    <location>
        <begin position="62"/>
        <end position="84"/>
    </location>
</feature>
<proteinExistence type="predicted"/>
<dbReference type="EMBL" id="KZ679129">
    <property type="protein sequence ID" value="PTB78159.1"/>
    <property type="molecule type" value="Genomic_DNA"/>
</dbReference>
<accession>A0A2T4C9B7</accession>
<dbReference type="Proteomes" id="UP000240760">
    <property type="component" value="Unassembled WGS sequence"/>
</dbReference>
<feature type="transmembrane region" description="Helical" evidence="2">
    <location>
        <begin position="122"/>
        <end position="144"/>
    </location>
</feature>
<keyword evidence="2" id="KW-0472">Membrane</keyword>
<gene>
    <name evidence="3" type="ORF">M440DRAFT_1389900</name>
</gene>
<evidence type="ECO:0000256" key="1">
    <source>
        <dbReference type="SAM" id="MobiDB-lite"/>
    </source>
</evidence>
<evidence type="ECO:0000256" key="2">
    <source>
        <dbReference type="SAM" id="Phobius"/>
    </source>
</evidence>
<feature type="transmembrane region" description="Helical" evidence="2">
    <location>
        <begin position="203"/>
        <end position="226"/>
    </location>
</feature>
<dbReference type="OrthoDB" id="164921at2759"/>
<evidence type="ECO:0000313" key="4">
    <source>
        <dbReference type="Proteomes" id="UP000240760"/>
    </source>
</evidence>
<evidence type="ECO:0000313" key="3">
    <source>
        <dbReference type="EMBL" id="PTB78159.1"/>
    </source>
</evidence>
<feature type="region of interest" description="Disordered" evidence="1">
    <location>
        <begin position="1"/>
        <end position="26"/>
    </location>
</feature>
<feature type="transmembrane region" description="Helical" evidence="2">
    <location>
        <begin position="96"/>
        <end position="116"/>
    </location>
</feature>
<dbReference type="AlphaFoldDB" id="A0A2T4C9B7"/>
<keyword evidence="2" id="KW-1133">Transmembrane helix</keyword>
<keyword evidence="2" id="KW-0812">Transmembrane</keyword>
<reference evidence="3 4" key="1">
    <citation type="submission" date="2016-07" db="EMBL/GenBank/DDBJ databases">
        <title>Multiple horizontal gene transfer events from other fungi enriched the ability of initially mycotrophic Trichoderma (Ascomycota) to feed on dead plant biomass.</title>
        <authorList>
            <consortium name="DOE Joint Genome Institute"/>
            <person name="Aerts A."/>
            <person name="Atanasova L."/>
            <person name="Chenthamara K."/>
            <person name="Zhang J."/>
            <person name="Grujic M."/>
            <person name="Henrissat B."/>
            <person name="Kuo A."/>
            <person name="Salamov A."/>
            <person name="Lipzen A."/>
            <person name="Labutti K."/>
            <person name="Barry K."/>
            <person name="Miao Y."/>
            <person name="Rahimi M.J."/>
            <person name="Shen Q."/>
            <person name="Grigoriev I.V."/>
            <person name="Kubicek C.P."/>
            <person name="Druzhinina I.S."/>
        </authorList>
    </citation>
    <scope>NUCLEOTIDE SEQUENCE [LARGE SCALE GENOMIC DNA]</scope>
    <source>
        <strain evidence="3 4">ATCC 18648</strain>
    </source>
</reference>
<protein>
    <submittedName>
        <fullName evidence="3">Uncharacterized protein</fullName>
    </submittedName>
</protein>
<feature type="transmembrane region" description="Helical" evidence="2">
    <location>
        <begin position="153"/>
        <end position="171"/>
    </location>
</feature>
<sequence>MDDDEQVTRPDYRAGSGEGERPPPDEYTRLLPNRVNSNREFLAPDDPAVSPYNLFSIRVLRYLTFLFSALTFLWWLVLLISVFATPPGFHQKGSGFLAFGYTSLTFANLFFALLFFSVPSKAVRVPAIVISAILALDLILLLAVQKTRYEEGWVGVVSVAWALLMSVWSIITDRTVQWGKAEEEERLTGRAETRKSLAEWLEVLLSTIAYSVMVVAVVLITLNIILRALDARIAPPGKLYWVDDNKYRIHLYCHGNKTDDNGKTVTTVLFEGGEWPVEYSLWDFADNAVKNGSISRYCFADRPGLACSGDKIKHDDKWASKQKDLTGLTDKLLGWDIVDGAPHEVWRTLEGREKIEERLKKMV</sequence>
<dbReference type="Pfam" id="PF10329">
    <property type="entry name" value="DUF2417"/>
    <property type="match status" value="1"/>
</dbReference>
<dbReference type="STRING" id="983965.A0A2T4C9B7"/>
<organism evidence="3 4">
    <name type="scientific">Trichoderma longibrachiatum ATCC 18648</name>
    <dbReference type="NCBI Taxonomy" id="983965"/>
    <lineage>
        <taxon>Eukaryota</taxon>
        <taxon>Fungi</taxon>
        <taxon>Dikarya</taxon>
        <taxon>Ascomycota</taxon>
        <taxon>Pezizomycotina</taxon>
        <taxon>Sordariomycetes</taxon>
        <taxon>Hypocreomycetidae</taxon>
        <taxon>Hypocreales</taxon>
        <taxon>Hypocreaceae</taxon>
        <taxon>Trichoderma</taxon>
    </lineage>
</organism>